<keyword evidence="1" id="KW-0863">Zinc-finger</keyword>
<name>A0A392S8W1_9FABA</name>
<dbReference type="SUPFAM" id="SSF57756">
    <property type="entry name" value="Retrovirus zinc finger-like domains"/>
    <property type="match status" value="1"/>
</dbReference>
<feature type="domain" description="CCHC-type" evidence="3">
    <location>
        <begin position="46"/>
        <end position="61"/>
    </location>
</feature>
<dbReference type="Gene3D" id="4.10.60.10">
    <property type="entry name" value="Zinc finger, CCHC-type"/>
    <property type="match status" value="1"/>
</dbReference>
<proteinExistence type="predicted"/>
<dbReference type="SMART" id="SM00343">
    <property type="entry name" value="ZnF_C2HC"/>
    <property type="match status" value="1"/>
</dbReference>
<comment type="caution">
    <text evidence="4">The sequence shown here is derived from an EMBL/GenBank/DDBJ whole genome shotgun (WGS) entry which is preliminary data.</text>
</comment>
<evidence type="ECO:0000256" key="2">
    <source>
        <dbReference type="SAM" id="MobiDB-lite"/>
    </source>
</evidence>
<sequence>MKGQKEHNEEQALKITNAGRGSGRGRGRSSNRGRGRGRQSKENVECFKCHKLGHYQNECPSWEENANYAEYNDEEETLLMAQTDHGNQVQEEA</sequence>
<dbReference type="GO" id="GO:0003676">
    <property type="term" value="F:nucleic acid binding"/>
    <property type="evidence" value="ECO:0007669"/>
    <property type="project" value="InterPro"/>
</dbReference>
<dbReference type="Proteomes" id="UP000265520">
    <property type="component" value="Unassembled WGS sequence"/>
</dbReference>
<feature type="region of interest" description="Disordered" evidence="2">
    <location>
        <begin position="1"/>
        <end position="43"/>
    </location>
</feature>
<evidence type="ECO:0000259" key="3">
    <source>
        <dbReference type="PROSITE" id="PS50158"/>
    </source>
</evidence>
<feature type="non-terminal residue" evidence="4">
    <location>
        <position position="93"/>
    </location>
</feature>
<dbReference type="Pfam" id="PF00098">
    <property type="entry name" value="zf-CCHC"/>
    <property type="match status" value="1"/>
</dbReference>
<evidence type="ECO:0000256" key="1">
    <source>
        <dbReference type="PROSITE-ProRule" id="PRU00047"/>
    </source>
</evidence>
<dbReference type="PROSITE" id="PS50158">
    <property type="entry name" value="ZF_CCHC"/>
    <property type="match status" value="1"/>
</dbReference>
<reference evidence="4 5" key="1">
    <citation type="journal article" date="2018" name="Front. Plant Sci.">
        <title>Red Clover (Trifolium pratense) and Zigzag Clover (T. medium) - A Picture of Genomic Similarities and Differences.</title>
        <authorList>
            <person name="Dluhosova J."/>
            <person name="Istvanek J."/>
            <person name="Nedelnik J."/>
            <person name="Repkova J."/>
        </authorList>
    </citation>
    <scope>NUCLEOTIDE SEQUENCE [LARGE SCALE GENOMIC DNA]</scope>
    <source>
        <strain evidence="5">cv. 10/8</strain>
        <tissue evidence="4">Leaf</tissue>
    </source>
</reference>
<dbReference type="InterPro" id="IPR001878">
    <property type="entry name" value="Znf_CCHC"/>
</dbReference>
<feature type="compositionally biased region" description="Basic residues" evidence="2">
    <location>
        <begin position="23"/>
        <end position="38"/>
    </location>
</feature>
<evidence type="ECO:0000313" key="4">
    <source>
        <dbReference type="EMBL" id="MCI44624.1"/>
    </source>
</evidence>
<dbReference type="AlphaFoldDB" id="A0A392S8W1"/>
<organism evidence="4 5">
    <name type="scientific">Trifolium medium</name>
    <dbReference type="NCBI Taxonomy" id="97028"/>
    <lineage>
        <taxon>Eukaryota</taxon>
        <taxon>Viridiplantae</taxon>
        <taxon>Streptophyta</taxon>
        <taxon>Embryophyta</taxon>
        <taxon>Tracheophyta</taxon>
        <taxon>Spermatophyta</taxon>
        <taxon>Magnoliopsida</taxon>
        <taxon>eudicotyledons</taxon>
        <taxon>Gunneridae</taxon>
        <taxon>Pentapetalae</taxon>
        <taxon>rosids</taxon>
        <taxon>fabids</taxon>
        <taxon>Fabales</taxon>
        <taxon>Fabaceae</taxon>
        <taxon>Papilionoideae</taxon>
        <taxon>50 kb inversion clade</taxon>
        <taxon>NPAAA clade</taxon>
        <taxon>Hologalegina</taxon>
        <taxon>IRL clade</taxon>
        <taxon>Trifolieae</taxon>
        <taxon>Trifolium</taxon>
    </lineage>
</organism>
<dbReference type="EMBL" id="LXQA010333164">
    <property type="protein sequence ID" value="MCI44624.1"/>
    <property type="molecule type" value="Genomic_DNA"/>
</dbReference>
<evidence type="ECO:0000313" key="5">
    <source>
        <dbReference type="Proteomes" id="UP000265520"/>
    </source>
</evidence>
<keyword evidence="1" id="KW-0479">Metal-binding</keyword>
<keyword evidence="5" id="KW-1185">Reference proteome</keyword>
<accession>A0A392S8W1</accession>
<dbReference type="GO" id="GO:0008270">
    <property type="term" value="F:zinc ion binding"/>
    <property type="evidence" value="ECO:0007669"/>
    <property type="project" value="UniProtKB-KW"/>
</dbReference>
<dbReference type="InterPro" id="IPR036875">
    <property type="entry name" value="Znf_CCHC_sf"/>
</dbReference>
<keyword evidence="1" id="KW-0862">Zinc</keyword>
<feature type="compositionally biased region" description="Basic and acidic residues" evidence="2">
    <location>
        <begin position="1"/>
        <end position="12"/>
    </location>
</feature>
<protein>
    <submittedName>
        <fullName evidence="4">Retrovirus-related Pol polyprotein from transposon TNT 1-94</fullName>
    </submittedName>
</protein>